<dbReference type="Gene3D" id="3.30.420.10">
    <property type="entry name" value="Ribonuclease H-like superfamily/Ribonuclease H"/>
    <property type="match status" value="2"/>
</dbReference>
<dbReference type="PANTHER" id="PTHR37984:SF5">
    <property type="entry name" value="PROTEIN NYNRIN-LIKE"/>
    <property type="match status" value="1"/>
</dbReference>
<dbReference type="AlphaFoldDB" id="A0A438CSU1"/>
<dbReference type="InterPro" id="IPR050951">
    <property type="entry name" value="Retrovirus_Pol_polyprotein"/>
</dbReference>
<keyword evidence="1" id="KW-0175">Coiled coil</keyword>
<dbReference type="Gene3D" id="3.10.10.10">
    <property type="entry name" value="HIV Type 1 Reverse Transcriptase, subunit A, domain 1"/>
    <property type="match status" value="1"/>
</dbReference>
<dbReference type="EMBL" id="QGNW01002022">
    <property type="protein sequence ID" value="RVW26268.1"/>
    <property type="molecule type" value="Genomic_DNA"/>
</dbReference>
<evidence type="ECO:0000313" key="3">
    <source>
        <dbReference type="EMBL" id="RVW26268.1"/>
    </source>
</evidence>
<dbReference type="SUPFAM" id="SSF53098">
    <property type="entry name" value="Ribonuclease H-like"/>
    <property type="match status" value="1"/>
</dbReference>
<dbReference type="InterPro" id="IPR043128">
    <property type="entry name" value="Rev_trsase/Diguanyl_cyclase"/>
</dbReference>
<dbReference type="InterPro" id="IPR043502">
    <property type="entry name" value="DNA/RNA_pol_sf"/>
</dbReference>
<feature type="compositionally biased region" description="Basic and acidic residues" evidence="2">
    <location>
        <begin position="22"/>
        <end position="39"/>
    </location>
</feature>
<sequence length="791" mass="91779">MRLRSGHSKGNMSSFNMEETSEQTRRKETEPTAWDKDMKDKSRDAIANVEARLAKVELAMADTREGVDLIEQGMEKGLEDLNEHIQDLHERVLGLQVQPMSYKEFMSFQNEVMSMFASMESKVEALAARMEAQDQEVQQELAIYKTVLSARVMATHEALRVEVPKPHTFNGKRDAKELDNFLWHMELYFEAIALTDEATKVRTTTLYLTNKATLWWRQRKNTKRLKHTGSIREYVKKFSTLMLEIPNMSEEKLLFNFMDNLQSWAEQELRRSGVQDLATTMAVAKSLWNTKRDTLLSPSHSLRVIMLKVGKQGIKEATKALVDTSATHNFVSKDKTKKLELQASKEGVTEGSPKTPMISVMQVKKGSKRKEVTYLTTLKEESDDELGEPMPKEIKRVFDEFKDVMLPKLPKRLLPRREKDHKIELDAGTKPLAMGPYRMAQPKLKELRKQLKELLDARFIQPSKTPMAHRFYFKRTMMGPYRCASITEHSIRYFTKLDLRSGYYQVRIVEGDKLKTTCVTRYDSYEFLVMPFGHRIKDSKLMMDDNKMKVIQEWDPPTKVPQLKSFLGLVNYYQWFIKGYSTKAASLTIFLRRTRHGWQDFLVEFDDALEYKPRSTNHVNDALSRKVKQQQPRGLLEPLPIAERPWESITMDFIIGLPKLEGYGSIIVAVDMFSKYVAFIVASTDCTAKETTRLFLKHMVKYWGLPNYIINRQIERVNALLELYLRHFMSVNQKEWAKLLDVIQFSYNLQRSETTNKSPFKLAIGQQPLTPHTLPIGYTRRSSAALKFTKG</sequence>
<dbReference type="GO" id="GO:0003676">
    <property type="term" value="F:nucleic acid binding"/>
    <property type="evidence" value="ECO:0007669"/>
    <property type="project" value="InterPro"/>
</dbReference>
<evidence type="ECO:0000256" key="1">
    <source>
        <dbReference type="SAM" id="Coils"/>
    </source>
</evidence>
<proteinExistence type="predicted"/>
<name>A0A438CSU1_VITVI</name>
<feature type="region of interest" description="Disordered" evidence="2">
    <location>
        <begin position="1"/>
        <end position="39"/>
    </location>
</feature>
<comment type="caution">
    <text evidence="3">The sequence shown here is derived from an EMBL/GenBank/DDBJ whole genome shotgun (WGS) entry which is preliminary data.</text>
</comment>
<dbReference type="SUPFAM" id="SSF56672">
    <property type="entry name" value="DNA/RNA polymerases"/>
    <property type="match status" value="1"/>
</dbReference>
<protein>
    <submittedName>
        <fullName evidence="3">Transposon Tf2-2 polyprotein</fullName>
    </submittedName>
</protein>
<accession>A0A438CSU1</accession>
<evidence type="ECO:0000313" key="4">
    <source>
        <dbReference type="Proteomes" id="UP000288805"/>
    </source>
</evidence>
<feature type="coiled-coil region" evidence="1">
    <location>
        <begin position="39"/>
        <end position="136"/>
    </location>
</feature>
<dbReference type="Proteomes" id="UP000288805">
    <property type="component" value="Unassembled WGS sequence"/>
</dbReference>
<evidence type="ECO:0000256" key="2">
    <source>
        <dbReference type="SAM" id="MobiDB-lite"/>
    </source>
</evidence>
<dbReference type="Gene3D" id="3.30.70.270">
    <property type="match status" value="1"/>
</dbReference>
<reference evidence="3 4" key="1">
    <citation type="journal article" date="2018" name="PLoS Genet.">
        <title>Population sequencing reveals clonal diversity and ancestral inbreeding in the grapevine cultivar Chardonnay.</title>
        <authorList>
            <person name="Roach M.J."/>
            <person name="Johnson D.L."/>
            <person name="Bohlmann J."/>
            <person name="van Vuuren H.J."/>
            <person name="Jones S.J."/>
            <person name="Pretorius I.S."/>
            <person name="Schmidt S.A."/>
            <person name="Borneman A.R."/>
        </authorList>
    </citation>
    <scope>NUCLEOTIDE SEQUENCE [LARGE SCALE GENOMIC DNA]</scope>
    <source>
        <strain evidence="4">cv. Chardonnay</strain>
        <tissue evidence="3">Leaf</tissue>
    </source>
</reference>
<dbReference type="PANTHER" id="PTHR37984">
    <property type="entry name" value="PROTEIN CBG26694"/>
    <property type="match status" value="1"/>
</dbReference>
<feature type="compositionally biased region" description="Polar residues" evidence="2">
    <location>
        <begin position="8"/>
        <end position="18"/>
    </location>
</feature>
<dbReference type="InterPro" id="IPR012337">
    <property type="entry name" value="RNaseH-like_sf"/>
</dbReference>
<dbReference type="InterPro" id="IPR036397">
    <property type="entry name" value="RNaseH_sf"/>
</dbReference>
<organism evidence="3 4">
    <name type="scientific">Vitis vinifera</name>
    <name type="common">Grape</name>
    <dbReference type="NCBI Taxonomy" id="29760"/>
    <lineage>
        <taxon>Eukaryota</taxon>
        <taxon>Viridiplantae</taxon>
        <taxon>Streptophyta</taxon>
        <taxon>Embryophyta</taxon>
        <taxon>Tracheophyta</taxon>
        <taxon>Spermatophyta</taxon>
        <taxon>Magnoliopsida</taxon>
        <taxon>eudicotyledons</taxon>
        <taxon>Gunneridae</taxon>
        <taxon>Pentapetalae</taxon>
        <taxon>rosids</taxon>
        <taxon>Vitales</taxon>
        <taxon>Vitaceae</taxon>
        <taxon>Viteae</taxon>
        <taxon>Vitis</taxon>
    </lineage>
</organism>
<gene>
    <name evidence="3" type="primary">Tf2-2_50</name>
    <name evidence="3" type="ORF">CK203_105941</name>
</gene>